<keyword evidence="3 7" id="KW-0349">Heme</keyword>
<evidence type="ECO:0000256" key="7">
    <source>
        <dbReference type="PIRSR" id="PIRSR602403-1"/>
    </source>
</evidence>
<keyword evidence="10" id="KW-1185">Reference proteome</keyword>
<evidence type="ECO:0000256" key="4">
    <source>
        <dbReference type="ARBA" id="ARBA00022723"/>
    </source>
</evidence>
<dbReference type="PRINTS" id="PR00465">
    <property type="entry name" value="EP450IV"/>
</dbReference>
<comment type="caution">
    <text evidence="9">The sequence shown here is derived from an EMBL/GenBank/DDBJ whole genome shotgun (WGS) entry which is preliminary data.</text>
</comment>
<evidence type="ECO:0000256" key="2">
    <source>
        <dbReference type="ARBA" id="ARBA00010617"/>
    </source>
</evidence>
<keyword evidence="4 7" id="KW-0479">Metal-binding</keyword>
<dbReference type="PANTHER" id="PTHR24305">
    <property type="entry name" value="CYTOCHROME P450"/>
    <property type="match status" value="1"/>
</dbReference>
<comment type="cofactor">
    <cofactor evidence="1 7">
        <name>heme</name>
        <dbReference type="ChEBI" id="CHEBI:30413"/>
    </cofactor>
</comment>
<feature type="binding site" description="axial binding residue" evidence="7">
    <location>
        <position position="478"/>
    </location>
    <ligand>
        <name>heme</name>
        <dbReference type="ChEBI" id="CHEBI:30413"/>
    </ligand>
    <ligandPart>
        <name>Fe</name>
        <dbReference type="ChEBI" id="CHEBI:18248"/>
    </ligandPart>
</feature>
<comment type="similarity">
    <text evidence="2 8">Belongs to the cytochrome P450 family.</text>
</comment>
<evidence type="ECO:0000313" key="10">
    <source>
        <dbReference type="Proteomes" id="UP001174694"/>
    </source>
</evidence>
<dbReference type="Proteomes" id="UP001174694">
    <property type="component" value="Unassembled WGS sequence"/>
</dbReference>
<dbReference type="InterPro" id="IPR001128">
    <property type="entry name" value="Cyt_P450"/>
</dbReference>
<evidence type="ECO:0000256" key="1">
    <source>
        <dbReference type="ARBA" id="ARBA00001971"/>
    </source>
</evidence>
<keyword evidence="5 7" id="KW-0408">Iron</keyword>
<dbReference type="Pfam" id="PF00067">
    <property type="entry name" value="p450"/>
    <property type="match status" value="1"/>
</dbReference>
<dbReference type="SUPFAM" id="SSF48264">
    <property type="entry name" value="Cytochrome P450"/>
    <property type="match status" value="1"/>
</dbReference>
<dbReference type="GO" id="GO:0020037">
    <property type="term" value="F:heme binding"/>
    <property type="evidence" value="ECO:0007669"/>
    <property type="project" value="InterPro"/>
</dbReference>
<accession>A0AA38RZV6</accession>
<dbReference type="PRINTS" id="PR00385">
    <property type="entry name" value="P450"/>
</dbReference>
<gene>
    <name evidence="9" type="ORF">NKR23_g3154</name>
</gene>
<evidence type="ECO:0000256" key="3">
    <source>
        <dbReference type="ARBA" id="ARBA00022617"/>
    </source>
</evidence>
<dbReference type="PROSITE" id="PS00086">
    <property type="entry name" value="CYTOCHROME_P450"/>
    <property type="match status" value="1"/>
</dbReference>
<dbReference type="InterPro" id="IPR002403">
    <property type="entry name" value="Cyt_P450_E_grp-IV"/>
</dbReference>
<dbReference type="EMBL" id="JANBVO010000006">
    <property type="protein sequence ID" value="KAJ9151132.1"/>
    <property type="molecule type" value="Genomic_DNA"/>
</dbReference>
<dbReference type="CDD" id="cd11059">
    <property type="entry name" value="CYP_fungal"/>
    <property type="match status" value="1"/>
</dbReference>
<reference evidence="9" key="1">
    <citation type="submission" date="2022-07" db="EMBL/GenBank/DDBJ databases">
        <title>Fungi with potential for degradation of polypropylene.</title>
        <authorList>
            <person name="Gostincar C."/>
        </authorList>
    </citation>
    <scope>NUCLEOTIDE SEQUENCE</scope>
    <source>
        <strain evidence="9">EXF-13308</strain>
    </source>
</reference>
<dbReference type="InterPro" id="IPR017972">
    <property type="entry name" value="Cyt_P450_CS"/>
</dbReference>
<evidence type="ECO:0000313" key="9">
    <source>
        <dbReference type="EMBL" id="KAJ9151132.1"/>
    </source>
</evidence>
<dbReference type="GO" id="GO:0004497">
    <property type="term" value="F:monooxygenase activity"/>
    <property type="evidence" value="ECO:0007669"/>
    <property type="project" value="UniProtKB-KW"/>
</dbReference>
<organism evidence="9 10">
    <name type="scientific">Pleurostoma richardsiae</name>
    <dbReference type="NCBI Taxonomy" id="41990"/>
    <lineage>
        <taxon>Eukaryota</taxon>
        <taxon>Fungi</taxon>
        <taxon>Dikarya</taxon>
        <taxon>Ascomycota</taxon>
        <taxon>Pezizomycotina</taxon>
        <taxon>Sordariomycetes</taxon>
        <taxon>Sordariomycetidae</taxon>
        <taxon>Calosphaeriales</taxon>
        <taxon>Pleurostomataceae</taxon>
        <taxon>Pleurostoma</taxon>
    </lineage>
</organism>
<dbReference type="InterPro" id="IPR050121">
    <property type="entry name" value="Cytochrome_P450_monoxygenase"/>
</dbReference>
<name>A0AA38RZV6_9PEZI</name>
<dbReference type="InterPro" id="IPR036396">
    <property type="entry name" value="Cyt_P450_sf"/>
</dbReference>
<dbReference type="Gene3D" id="1.10.630.10">
    <property type="entry name" value="Cytochrome P450"/>
    <property type="match status" value="1"/>
</dbReference>
<dbReference type="GO" id="GO:0005506">
    <property type="term" value="F:iron ion binding"/>
    <property type="evidence" value="ECO:0007669"/>
    <property type="project" value="InterPro"/>
</dbReference>
<proteinExistence type="inferred from homology"/>
<keyword evidence="8" id="KW-0560">Oxidoreductase</keyword>
<evidence type="ECO:0000256" key="8">
    <source>
        <dbReference type="RuleBase" id="RU000461"/>
    </source>
</evidence>
<protein>
    <submittedName>
        <fullName evidence="9">Tryprostatin B 6-hydroxylase</fullName>
    </submittedName>
</protein>
<dbReference type="PANTHER" id="PTHR24305:SF166">
    <property type="entry name" value="CYTOCHROME P450 12A4, MITOCHONDRIAL-RELATED"/>
    <property type="match status" value="1"/>
</dbReference>
<sequence>MALSLVFLCCLSLALVFYRYTVYPILVSPLAKIPSAHWSASVSPLWILYKRFRRLENQALHEAHRRLGPVVRVAPHELSVDGIDAVRTVYQGGFEKAKWYSLFDNYGVPCLFSTRPSREHSLRKRMISNVYSKSYIQSSPANSAQARVILFDRLLPILSQAPSNAQYAQGIDVYSIFLATTMDFISAYIFGISNSTNFLQDERYREYWLNLYKSRNDYPFFPQELPRLTAFLKKLGISPYPSWVDDANRELADWNSDMCRSTLRYISEEEGRPRSAADDAVVTKALLSGLDREQATNGTESLLYPTALLHRELSVNSELFDHLLAGQETAGLALTYLAWHLSQSSELQQELRTELLGLEPNFKLGADGLAAALPDPKQLDSLPLLHAVLMESLRLHAPIPGPQPRQTPYPSSQIGPYTVPGGVRIAALAHTLHRDERVFPDAEKWQPDRWLDSTGADQEMRRERNRQFWAFGSGGRMCIGSNFAMNEMKVIVAAIYSNFTTHIVDDKGIEQGDGYTGRPASEQLYLRFEKA</sequence>
<keyword evidence="6 8" id="KW-0503">Monooxygenase</keyword>
<evidence type="ECO:0000256" key="6">
    <source>
        <dbReference type="ARBA" id="ARBA00023033"/>
    </source>
</evidence>
<dbReference type="GO" id="GO:0016705">
    <property type="term" value="F:oxidoreductase activity, acting on paired donors, with incorporation or reduction of molecular oxygen"/>
    <property type="evidence" value="ECO:0007669"/>
    <property type="project" value="InterPro"/>
</dbReference>
<dbReference type="AlphaFoldDB" id="A0AA38RZV6"/>
<evidence type="ECO:0000256" key="5">
    <source>
        <dbReference type="ARBA" id="ARBA00023004"/>
    </source>
</evidence>